<evidence type="ECO:0000313" key="1">
    <source>
        <dbReference type="EMBL" id="VDS07936.1"/>
    </source>
</evidence>
<proteinExistence type="predicted"/>
<organism evidence="1 2">
    <name type="scientific">Paracoccus haematequi</name>
    <dbReference type="NCBI Taxonomy" id="2491866"/>
    <lineage>
        <taxon>Bacteria</taxon>
        <taxon>Pseudomonadati</taxon>
        <taxon>Pseudomonadota</taxon>
        <taxon>Alphaproteobacteria</taxon>
        <taxon>Rhodobacterales</taxon>
        <taxon>Paracoccaceae</taxon>
        <taxon>Paracoccus</taxon>
    </lineage>
</organism>
<gene>
    <name evidence="1" type="ORF">PARHAE_01116</name>
</gene>
<name>A0A3S4CHN6_9RHOB</name>
<reference evidence="1 2" key="1">
    <citation type="submission" date="2018-12" db="EMBL/GenBank/DDBJ databases">
        <authorList>
            <person name="Criscuolo A."/>
        </authorList>
    </citation>
    <scope>NUCLEOTIDE SEQUENCE [LARGE SCALE GENOMIC DNA]</scope>
    <source>
        <strain evidence="1">ACIP1116241</strain>
    </source>
</reference>
<dbReference type="AlphaFoldDB" id="A0A3S4CHN6"/>
<dbReference type="EMBL" id="UZWE01000024">
    <property type="protein sequence ID" value="VDS07936.1"/>
    <property type="molecule type" value="Genomic_DNA"/>
</dbReference>
<keyword evidence="2" id="KW-1185">Reference proteome</keyword>
<sequence>MSKCDDCLQAIYDRAEALLDTLDVAQGLIRAADHVMSDARRQATAIARATMTAPDDPLP</sequence>
<accession>A0A3S4CHN6</accession>
<dbReference type="RefSeq" id="WP_126153619.1">
    <property type="nucleotide sequence ID" value="NZ_UZWE01000024.1"/>
</dbReference>
<protein>
    <submittedName>
        <fullName evidence="1">Uncharacterized protein</fullName>
    </submittedName>
</protein>
<evidence type="ECO:0000313" key="2">
    <source>
        <dbReference type="Proteomes" id="UP000270743"/>
    </source>
</evidence>
<dbReference type="Proteomes" id="UP000270743">
    <property type="component" value="Unassembled WGS sequence"/>
</dbReference>